<dbReference type="GO" id="GO:0005975">
    <property type="term" value="P:carbohydrate metabolic process"/>
    <property type="evidence" value="ECO:0007669"/>
    <property type="project" value="InterPro"/>
</dbReference>
<evidence type="ECO:0000313" key="3">
    <source>
        <dbReference type="Proteomes" id="UP000887540"/>
    </source>
</evidence>
<dbReference type="Pfam" id="PF01055">
    <property type="entry name" value="Glyco_hydro_31_2nd"/>
    <property type="match status" value="1"/>
</dbReference>
<dbReference type="InterPro" id="IPR000322">
    <property type="entry name" value="Glyco_hydro_31_TIM"/>
</dbReference>
<dbReference type="Gene3D" id="2.60.40.1760">
    <property type="entry name" value="glycosyl hydrolase (family 31)"/>
    <property type="match status" value="1"/>
</dbReference>
<proteinExistence type="inferred from homology"/>
<evidence type="ECO:0000256" key="1">
    <source>
        <dbReference type="RuleBase" id="RU361185"/>
    </source>
</evidence>
<keyword evidence="1" id="KW-0326">Glycosidase</keyword>
<comment type="similarity">
    <text evidence="1">Belongs to the glycosyl hydrolase 31 family.</text>
</comment>
<evidence type="ECO:0000259" key="2">
    <source>
        <dbReference type="Pfam" id="PF01055"/>
    </source>
</evidence>
<dbReference type="GO" id="GO:0004553">
    <property type="term" value="F:hydrolase activity, hydrolyzing O-glycosyl compounds"/>
    <property type="evidence" value="ECO:0007669"/>
    <property type="project" value="InterPro"/>
</dbReference>
<organism evidence="3 4">
    <name type="scientific">Acrobeloides nanus</name>
    <dbReference type="NCBI Taxonomy" id="290746"/>
    <lineage>
        <taxon>Eukaryota</taxon>
        <taxon>Metazoa</taxon>
        <taxon>Ecdysozoa</taxon>
        <taxon>Nematoda</taxon>
        <taxon>Chromadorea</taxon>
        <taxon>Rhabditida</taxon>
        <taxon>Tylenchina</taxon>
        <taxon>Cephalobomorpha</taxon>
        <taxon>Cephaloboidea</taxon>
        <taxon>Cephalobidae</taxon>
        <taxon>Acrobeloides</taxon>
    </lineage>
</organism>
<evidence type="ECO:0000313" key="4">
    <source>
        <dbReference type="WBParaSite" id="ACRNAN_scaffold6295.g6916.t1"/>
    </source>
</evidence>
<dbReference type="InterPro" id="IPR030458">
    <property type="entry name" value="Glyco_hydro_31_AS"/>
</dbReference>
<dbReference type="Gene3D" id="3.20.20.80">
    <property type="entry name" value="Glycosidases"/>
    <property type="match status" value="1"/>
</dbReference>
<reference evidence="4" key="1">
    <citation type="submission" date="2022-11" db="UniProtKB">
        <authorList>
            <consortium name="WormBaseParasite"/>
        </authorList>
    </citation>
    <scope>IDENTIFICATION</scope>
</reference>
<protein>
    <submittedName>
        <fullName evidence="4">Alpha-glucosidase</fullName>
    </submittedName>
</protein>
<keyword evidence="3" id="KW-1185">Reference proteome</keyword>
<dbReference type="WBParaSite" id="ACRNAN_scaffold6295.g6916.t1">
    <property type="protein sequence ID" value="ACRNAN_scaffold6295.g6916.t1"/>
    <property type="gene ID" value="ACRNAN_scaffold6295.g6916"/>
</dbReference>
<dbReference type="CDD" id="cd14752">
    <property type="entry name" value="GH31_N"/>
    <property type="match status" value="1"/>
</dbReference>
<keyword evidence="1" id="KW-0378">Hydrolase</keyword>
<sequence>EVVLGPSPHLTYRTIGGMLEFFYFPGPTPENVIQQYQQVIGTPFLPAYWNLGFQQIGFDGIWLDMNEPSVFGTTKVGDGGTNLHCPLSGNNSNWDNPPYWTINGYQYGSDNYLFTYTICLCGTSSKDGSKIYVAKNLMGLGETMAAFNAIKKATGKRSAVIPR</sequence>
<dbReference type="PROSITE" id="PS00129">
    <property type="entry name" value="GLYCOSYL_HYDROL_F31_1"/>
    <property type="match status" value="1"/>
</dbReference>
<dbReference type="PANTHER" id="PTHR22762:SF133">
    <property type="entry name" value="P-TYPE DOMAIN-CONTAINING PROTEIN"/>
    <property type="match status" value="1"/>
</dbReference>
<accession>A0A914E9P0</accession>
<feature type="domain" description="Glycoside hydrolase family 31 TIM barrel" evidence="2">
    <location>
        <begin position="49"/>
        <end position="162"/>
    </location>
</feature>
<dbReference type="Proteomes" id="UP000887540">
    <property type="component" value="Unplaced"/>
</dbReference>
<dbReference type="AlphaFoldDB" id="A0A914E9P0"/>
<dbReference type="PANTHER" id="PTHR22762">
    <property type="entry name" value="ALPHA-GLUCOSIDASE"/>
    <property type="match status" value="1"/>
</dbReference>
<name>A0A914E9P0_9BILA</name>